<reference evidence="2" key="1">
    <citation type="submission" date="2021-02" db="EMBL/GenBank/DDBJ databases">
        <authorList>
            <person name="Dougan E. K."/>
            <person name="Rhodes N."/>
            <person name="Thang M."/>
            <person name="Chan C."/>
        </authorList>
    </citation>
    <scope>NUCLEOTIDE SEQUENCE</scope>
</reference>
<name>A0A812QER7_9DINO</name>
<accession>A0A812QER7</accession>
<proteinExistence type="predicted"/>
<protein>
    <submittedName>
        <fullName evidence="2">Uncharacterized protein</fullName>
    </submittedName>
</protein>
<sequence>MGIIKRVFSDALIRKFYHREGSSASSGDSESEDSDQNEVMAETGPCESLLPVLDGQTDIRSYFPASWRWQLPVEDFTGDEEAAEAMGLPFDMQEDDEALMGSSGSMAEAALDIMMKDMGDISKSVEEDEDAATAMGLPFHMWEDDEGVSSTHVLAAEVELAQDDIAESMAADEEAAHAMGLPFHMDPPPLGELVPLKGCGAKKAETESLKGNFGTPTRRRPRQALEETPCKKPRVLSEVVVATTKLADSDIKTHENTYSIESSVQSTVR</sequence>
<dbReference type="EMBL" id="CAJNDS010002228">
    <property type="protein sequence ID" value="CAE7383446.1"/>
    <property type="molecule type" value="Genomic_DNA"/>
</dbReference>
<dbReference type="OrthoDB" id="417195at2759"/>
<dbReference type="AlphaFoldDB" id="A0A812QER7"/>
<comment type="caution">
    <text evidence="2">The sequence shown here is derived from an EMBL/GenBank/DDBJ whole genome shotgun (WGS) entry which is preliminary data.</text>
</comment>
<dbReference type="Proteomes" id="UP000604046">
    <property type="component" value="Unassembled WGS sequence"/>
</dbReference>
<organism evidence="2 3">
    <name type="scientific">Symbiodinium natans</name>
    <dbReference type="NCBI Taxonomy" id="878477"/>
    <lineage>
        <taxon>Eukaryota</taxon>
        <taxon>Sar</taxon>
        <taxon>Alveolata</taxon>
        <taxon>Dinophyceae</taxon>
        <taxon>Suessiales</taxon>
        <taxon>Symbiodiniaceae</taxon>
        <taxon>Symbiodinium</taxon>
    </lineage>
</organism>
<gene>
    <name evidence="2" type="ORF">SNAT2548_LOCUS20926</name>
</gene>
<evidence type="ECO:0000313" key="2">
    <source>
        <dbReference type="EMBL" id="CAE7383446.1"/>
    </source>
</evidence>
<keyword evidence="3" id="KW-1185">Reference proteome</keyword>
<feature type="compositionally biased region" description="Polar residues" evidence="1">
    <location>
        <begin position="256"/>
        <end position="269"/>
    </location>
</feature>
<evidence type="ECO:0000256" key="1">
    <source>
        <dbReference type="SAM" id="MobiDB-lite"/>
    </source>
</evidence>
<feature type="region of interest" description="Disordered" evidence="1">
    <location>
        <begin position="209"/>
        <end position="233"/>
    </location>
</feature>
<evidence type="ECO:0000313" key="3">
    <source>
        <dbReference type="Proteomes" id="UP000604046"/>
    </source>
</evidence>
<feature type="region of interest" description="Disordered" evidence="1">
    <location>
        <begin position="250"/>
        <end position="269"/>
    </location>
</feature>
<feature type="region of interest" description="Disordered" evidence="1">
    <location>
        <begin position="21"/>
        <end position="42"/>
    </location>
</feature>